<feature type="compositionally biased region" description="Acidic residues" evidence="8">
    <location>
        <begin position="442"/>
        <end position="464"/>
    </location>
</feature>
<dbReference type="Pfam" id="PF13184">
    <property type="entry name" value="KH_NusA_1st"/>
    <property type="match status" value="1"/>
</dbReference>
<comment type="subcellular location">
    <subcellularLocation>
        <location evidence="7">Cytoplasm</location>
    </subcellularLocation>
</comment>
<dbReference type="PROSITE" id="PS50126">
    <property type="entry name" value="S1"/>
    <property type="match status" value="1"/>
</dbReference>
<comment type="function">
    <text evidence="7">Participates in both transcription termination and antitermination.</text>
</comment>
<name>A0A432MHR1_9BACT</name>
<dbReference type="InterPro" id="IPR009019">
    <property type="entry name" value="KH_sf_prok-type"/>
</dbReference>
<dbReference type="SUPFAM" id="SSF54814">
    <property type="entry name" value="Prokaryotic type KH domain (KH-domain type II)"/>
    <property type="match status" value="2"/>
</dbReference>
<evidence type="ECO:0000313" key="10">
    <source>
        <dbReference type="EMBL" id="RUL86904.1"/>
    </source>
</evidence>
<keyword evidence="3 7" id="KW-0889">Transcription antitermination</keyword>
<keyword evidence="4 7" id="KW-0694">RNA-binding</keyword>
<dbReference type="InterPro" id="IPR030842">
    <property type="entry name" value="TF_NusA_bacterial"/>
</dbReference>
<dbReference type="OrthoDB" id="9807233at2"/>
<dbReference type="SUPFAM" id="SSF69705">
    <property type="entry name" value="Transcription factor NusA, N-terminal domain"/>
    <property type="match status" value="1"/>
</dbReference>
<dbReference type="RefSeq" id="WP_126726239.1">
    <property type="nucleotide sequence ID" value="NZ_RYZH01000028.1"/>
</dbReference>
<feature type="region of interest" description="Disordered" evidence="8">
    <location>
        <begin position="374"/>
        <end position="567"/>
    </location>
</feature>
<dbReference type="FunFam" id="3.30.300.20:FF:000005">
    <property type="entry name" value="Transcription termination/antitermination protein NusA"/>
    <property type="match status" value="1"/>
</dbReference>
<dbReference type="SUPFAM" id="SSF47794">
    <property type="entry name" value="Rad51 N-terminal domain-like"/>
    <property type="match status" value="1"/>
</dbReference>
<dbReference type="GO" id="GO:0003700">
    <property type="term" value="F:DNA-binding transcription factor activity"/>
    <property type="evidence" value="ECO:0007669"/>
    <property type="project" value="InterPro"/>
</dbReference>
<dbReference type="Proteomes" id="UP000280296">
    <property type="component" value="Unassembled WGS sequence"/>
</dbReference>
<dbReference type="SMART" id="SM00322">
    <property type="entry name" value="KH"/>
    <property type="match status" value="2"/>
</dbReference>
<dbReference type="InterPro" id="IPR003029">
    <property type="entry name" value="S1_domain"/>
</dbReference>
<dbReference type="GO" id="GO:0000166">
    <property type="term" value="F:nucleotide binding"/>
    <property type="evidence" value="ECO:0007669"/>
    <property type="project" value="InterPro"/>
</dbReference>
<dbReference type="HAMAP" id="MF_00945_B">
    <property type="entry name" value="NusA_B"/>
    <property type="match status" value="1"/>
</dbReference>
<dbReference type="GO" id="GO:0003723">
    <property type="term" value="F:RNA binding"/>
    <property type="evidence" value="ECO:0007669"/>
    <property type="project" value="UniProtKB-UniRule"/>
</dbReference>
<dbReference type="CDD" id="cd22529">
    <property type="entry name" value="KH-II_NusA_rpt2"/>
    <property type="match status" value="1"/>
</dbReference>
<dbReference type="NCBIfam" id="TIGR01953">
    <property type="entry name" value="NusA"/>
    <property type="match status" value="1"/>
</dbReference>
<evidence type="ECO:0000256" key="5">
    <source>
        <dbReference type="ARBA" id="ARBA00023015"/>
    </source>
</evidence>
<feature type="compositionally biased region" description="Low complexity" evidence="8">
    <location>
        <begin position="543"/>
        <end position="552"/>
    </location>
</feature>
<dbReference type="FunFam" id="3.30.300.20:FF:000002">
    <property type="entry name" value="Transcription termination/antitermination protein NusA"/>
    <property type="match status" value="1"/>
</dbReference>
<feature type="compositionally biased region" description="Low complexity" evidence="8">
    <location>
        <begin position="394"/>
        <end position="415"/>
    </location>
</feature>
<dbReference type="Gene3D" id="3.30.1480.10">
    <property type="entry name" value="NusA, N-terminal domain"/>
    <property type="match status" value="1"/>
</dbReference>
<protein>
    <recommendedName>
        <fullName evidence="7">Transcription termination/antitermination protein NusA</fullName>
    </recommendedName>
</protein>
<evidence type="ECO:0000313" key="11">
    <source>
        <dbReference type="Proteomes" id="UP000280296"/>
    </source>
</evidence>
<feature type="compositionally biased region" description="Acidic residues" evidence="8">
    <location>
        <begin position="494"/>
        <end position="504"/>
    </location>
</feature>
<evidence type="ECO:0000256" key="4">
    <source>
        <dbReference type="ARBA" id="ARBA00022884"/>
    </source>
</evidence>
<dbReference type="PANTHER" id="PTHR22648">
    <property type="entry name" value="TRANSCRIPTION TERMINATION FACTOR NUSA"/>
    <property type="match status" value="1"/>
</dbReference>
<dbReference type="AlphaFoldDB" id="A0A432MHR1"/>
<evidence type="ECO:0000256" key="8">
    <source>
        <dbReference type="SAM" id="MobiDB-lite"/>
    </source>
</evidence>
<dbReference type="Pfam" id="PF00575">
    <property type="entry name" value="S1"/>
    <property type="match status" value="1"/>
</dbReference>
<dbReference type="InterPro" id="IPR010995">
    <property type="entry name" value="DNA_repair_Rad51/TF_NusA_a-hlx"/>
</dbReference>
<evidence type="ECO:0000256" key="1">
    <source>
        <dbReference type="ARBA" id="ARBA00022472"/>
    </source>
</evidence>
<organism evidence="10 11">
    <name type="scientific">Tautonia sociabilis</name>
    <dbReference type="NCBI Taxonomy" id="2080755"/>
    <lineage>
        <taxon>Bacteria</taxon>
        <taxon>Pseudomonadati</taxon>
        <taxon>Planctomycetota</taxon>
        <taxon>Planctomycetia</taxon>
        <taxon>Isosphaerales</taxon>
        <taxon>Isosphaeraceae</taxon>
        <taxon>Tautonia</taxon>
    </lineage>
</organism>
<dbReference type="Pfam" id="PF26594">
    <property type="entry name" value="KH_NusA_2nd"/>
    <property type="match status" value="1"/>
</dbReference>
<keyword evidence="2 7" id="KW-0963">Cytoplasm</keyword>
<feature type="domain" description="S1 motif" evidence="9">
    <location>
        <begin position="103"/>
        <end position="167"/>
    </location>
</feature>
<dbReference type="GO" id="GO:0031564">
    <property type="term" value="P:transcription antitermination"/>
    <property type="evidence" value="ECO:0007669"/>
    <property type="project" value="UniProtKB-UniRule"/>
</dbReference>
<dbReference type="CDD" id="cd02134">
    <property type="entry name" value="KH-II_NusA_rpt1"/>
    <property type="match status" value="1"/>
</dbReference>
<evidence type="ECO:0000256" key="3">
    <source>
        <dbReference type="ARBA" id="ARBA00022814"/>
    </source>
</evidence>
<dbReference type="InterPro" id="IPR012340">
    <property type="entry name" value="NA-bd_OB-fold"/>
</dbReference>
<dbReference type="EMBL" id="RYZH01000028">
    <property type="protein sequence ID" value="RUL86904.1"/>
    <property type="molecule type" value="Genomic_DNA"/>
</dbReference>
<comment type="caution">
    <text evidence="10">The sequence shown here is derived from an EMBL/GenBank/DDBJ whole genome shotgun (WGS) entry which is preliminary data.</text>
</comment>
<evidence type="ECO:0000256" key="2">
    <source>
        <dbReference type="ARBA" id="ARBA00022490"/>
    </source>
</evidence>
<reference evidence="10 11" key="1">
    <citation type="submission" date="2018-12" db="EMBL/GenBank/DDBJ databases">
        <authorList>
            <person name="Toschakov S.V."/>
        </authorList>
    </citation>
    <scope>NUCLEOTIDE SEQUENCE [LARGE SCALE GENOMIC DNA]</scope>
    <source>
        <strain evidence="10 11">GM2012</strain>
    </source>
</reference>
<dbReference type="CDD" id="cd04455">
    <property type="entry name" value="S1_NusA"/>
    <property type="match status" value="1"/>
</dbReference>
<keyword evidence="5 7" id="KW-0805">Transcription regulation</keyword>
<gene>
    <name evidence="7 10" type="primary">nusA</name>
    <name evidence="10" type="ORF">TsocGM_14765</name>
</gene>
<dbReference type="Gene3D" id="2.40.50.140">
    <property type="entry name" value="Nucleic acid-binding proteins"/>
    <property type="match status" value="1"/>
</dbReference>
<dbReference type="InterPro" id="IPR010213">
    <property type="entry name" value="TF_NusA"/>
</dbReference>
<dbReference type="SMART" id="SM00316">
    <property type="entry name" value="S1"/>
    <property type="match status" value="1"/>
</dbReference>
<keyword evidence="11" id="KW-1185">Reference proteome</keyword>
<dbReference type="GO" id="GO:0005829">
    <property type="term" value="C:cytosol"/>
    <property type="evidence" value="ECO:0007669"/>
    <property type="project" value="TreeGrafter"/>
</dbReference>
<keyword evidence="6 7" id="KW-0804">Transcription</keyword>
<sequence length="567" mass="61804">MSVDLVRIVDSIHREKNIPKEVLFEGLQSALATAARKHYPDANDIQVTIDPETGRIATLKDGESVEPPDFGRIAAQTAKQVIIQKIREAERDTLFDEFDVLRGEMVTGTIQRFEGGAVTVNLGKTDALLPRSESIPGESHHPGERVRAIVLDVRKVGQRVKIILSRTHPDFVRRLFELEIPEIADQTIQIRALAREAGYRSKVAVSSLDQKVDAVGACVGVRGTRIKNIVDELGGERIDIVRWNDALQVLIPNALQPAEIEEVLLCNLLGRAIVLVRDDQLSLAIGRRGQNVRLASKLVGWDIEIMTGEELDELIDKAVGQFSALEGCDTDLANRLVEQGILSYDDLSIMEIDDLVNTIEGLDEELARSLVSQAEQLAEQAEQEELPRRKGGRPAAAAPAPESEAPTPEESGAEGIATDQLPSPLEEEPERDPTREAGVESELGEAEEPSLEEVSPDLEPDGEEAAYGSHDLDLADEAGHLEHRGHEVTHPPVDEENPEDDLQDETGIRPSTILTDRADHRPPTKATAEAGDRTAPPPPPTDAPSTAEAETPGPDSPEPTEMDPNQP</sequence>
<keyword evidence="1 7" id="KW-0806">Transcription termination</keyword>
<evidence type="ECO:0000256" key="7">
    <source>
        <dbReference type="HAMAP-Rule" id="MF_00945"/>
    </source>
</evidence>
<feature type="compositionally biased region" description="Basic and acidic residues" evidence="8">
    <location>
        <begin position="470"/>
        <end position="493"/>
    </location>
</feature>
<dbReference type="InterPro" id="IPR015946">
    <property type="entry name" value="KH_dom-like_a/b"/>
</dbReference>
<accession>A0A432MHR1</accession>
<dbReference type="InterPro" id="IPR058582">
    <property type="entry name" value="KH_NusA_2nd"/>
</dbReference>
<dbReference type="PANTHER" id="PTHR22648:SF0">
    <property type="entry name" value="TRANSCRIPTION TERMINATION_ANTITERMINATION PROTEIN NUSA"/>
    <property type="match status" value="1"/>
</dbReference>
<evidence type="ECO:0000256" key="6">
    <source>
        <dbReference type="ARBA" id="ARBA00023163"/>
    </source>
</evidence>
<reference evidence="10 11" key="2">
    <citation type="submission" date="2019-01" db="EMBL/GenBank/DDBJ databases">
        <title>Tautonia sociabilis, a novel thermotolerant planctomycete of Isosphaeraceae family, isolated from a 4000 m deep subterranean habitat.</title>
        <authorList>
            <person name="Kovaleva O.L."/>
            <person name="Elcheninov A.G."/>
            <person name="Van Heerden E."/>
            <person name="Toshchakov S.V."/>
            <person name="Novikov A."/>
            <person name="Bonch-Osmolovskaya E.A."/>
            <person name="Kublanov I.V."/>
        </authorList>
    </citation>
    <scope>NUCLEOTIDE SEQUENCE [LARGE SCALE GENOMIC DNA]</scope>
    <source>
        <strain evidence="10 11">GM2012</strain>
    </source>
</reference>
<evidence type="ECO:0000259" key="9">
    <source>
        <dbReference type="PROSITE" id="PS50126"/>
    </source>
</evidence>
<proteinExistence type="inferred from homology"/>
<dbReference type="Gene3D" id="1.10.150.20">
    <property type="entry name" value="5' to 3' exonuclease, C-terminal subdomain"/>
    <property type="match status" value="1"/>
</dbReference>
<dbReference type="SUPFAM" id="SSF50249">
    <property type="entry name" value="Nucleic acid-binding proteins"/>
    <property type="match status" value="1"/>
</dbReference>
<dbReference type="InterPro" id="IPR004087">
    <property type="entry name" value="KH_dom"/>
</dbReference>
<comment type="similarity">
    <text evidence="7">Belongs to the NusA family.</text>
</comment>
<dbReference type="InterPro" id="IPR025249">
    <property type="entry name" value="TF_NusA_KH_1st"/>
</dbReference>
<dbReference type="Pfam" id="PF08529">
    <property type="entry name" value="NusA_N"/>
    <property type="match status" value="2"/>
</dbReference>
<dbReference type="GO" id="GO:0006353">
    <property type="term" value="P:DNA-templated transcription termination"/>
    <property type="evidence" value="ECO:0007669"/>
    <property type="project" value="UniProtKB-UniRule"/>
</dbReference>
<dbReference type="InterPro" id="IPR036555">
    <property type="entry name" value="NusA_N_sf"/>
</dbReference>
<dbReference type="Gene3D" id="3.30.300.20">
    <property type="match status" value="2"/>
</dbReference>
<comment type="subunit">
    <text evidence="7">Monomer. Binds directly to the core enzyme of the DNA-dependent RNA polymerase and to nascent RNA.</text>
</comment>
<dbReference type="InterPro" id="IPR013735">
    <property type="entry name" value="TF_NusA_N"/>
</dbReference>